<gene>
    <name evidence="4" type="ORF">GCM10010218_28760</name>
</gene>
<keyword evidence="5" id="KW-1185">Reference proteome</keyword>
<reference evidence="4" key="2">
    <citation type="submission" date="2020-09" db="EMBL/GenBank/DDBJ databases">
        <authorList>
            <person name="Sun Q."/>
            <person name="Ohkuma M."/>
        </authorList>
    </citation>
    <scope>NUCLEOTIDE SEQUENCE</scope>
    <source>
        <strain evidence="4">JCM 4059</strain>
    </source>
</reference>
<dbReference type="Pfam" id="PF13561">
    <property type="entry name" value="adh_short_C2"/>
    <property type="match status" value="1"/>
</dbReference>
<dbReference type="PRINTS" id="PR00081">
    <property type="entry name" value="GDHRDH"/>
</dbReference>
<dbReference type="PROSITE" id="PS00061">
    <property type="entry name" value="ADH_SHORT"/>
    <property type="match status" value="1"/>
</dbReference>
<dbReference type="RefSeq" id="WP_190129941.1">
    <property type="nucleotide sequence ID" value="NZ_BNBD01000005.1"/>
</dbReference>
<evidence type="ECO:0000256" key="1">
    <source>
        <dbReference type="ARBA" id="ARBA00006484"/>
    </source>
</evidence>
<dbReference type="SUPFAM" id="SSF51735">
    <property type="entry name" value="NAD(P)-binding Rossmann-fold domains"/>
    <property type="match status" value="1"/>
</dbReference>
<dbReference type="FunFam" id="3.40.50.720:FF:000084">
    <property type="entry name" value="Short-chain dehydrogenase reductase"/>
    <property type="match status" value="1"/>
</dbReference>
<accession>A0A919B2Y0</accession>
<dbReference type="InterPro" id="IPR036291">
    <property type="entry name" value="NAD(P)-bd_dom_sf"/>
</dbReference>
<dbReference type="InterPro" id="IPR057326">
    <property type="entry name" value="KR_dom"/>
</dbReference>
<evidence type="ECO:0000313" key="4">
    <source>
        <dbReference type="EMBL" id="GHF45803.1"/>
    </source>
</evidence>
<dbReference type="GO" id="GO:0016491">
    <property type="term" value="F:oxidoreductase activity"/>
    <property type="evidence" value="ECO:0007669"/>
    <property type="project" value="UniProtKB-KW"/>
</dbReference>
<protein>
    <submittedName>
        <fullName evidence="4">Oxidoreductase</fullName>
    </submittedName>
</protein>
<dbReference type="PANTHER" id="PTHR43477">
    <property type="entry name" value="DIHYDROANTICAPSIN 7-DEHYDROGENASE"/>
    <property type="match status" value="1"/>
</dbReference>
<evidence type="ECO:0000259" key="3">
    <source>
        <dbReference type="SMART" id="SM00822"/>
    </source>
</evidence>
<dbReference type="InterPro" id="IPR020904">
    <property type="entry name" value="Sc_DH/Rdtase_CS"/>
</dbReference>
<reference evidence="4" key="1">
    <citation type="journal article" date="2014" name="Int. J. Syst. Evol. Microbiol.">
        <title>Complete genome sequence of Corynebacterium casei LMG S-19264T (=DSM 44701T), isolated from a smear-ripened cheese.</title>
        <authorList>
            <consortium name="US DOE Joint Genome Institute (JGI-PGF)"/>
            <person name="Walter F."/>
            <person name="Albersmeier A."/>
            <person name="Kalinowski J."/>
            <person name="Ruckert C."/>
        </authorList>
    </citation>
    <scope>NUCLEOTIDE SEQUENCE</scope>
    <source>
        <strain evidence="4">JCM 4059</strain>
    </source>
</reference>
<comment type="caution">
    <text evidence="4">The sequence shown here is derived from an EMBL/GenBank/DDBJ whole genome shotgun (WGS) entry which is preliminary data.</text>
</comment>
<feature type="domain" description="Ketoreductase" evidence="3">
    <location>
        <begin position="22"/>
        <end position="196"/>
    </location>
</feature>
<comment type="similarity">
    <text evidence="1">Belongs to the short-chain dehydrogenases/reductases (SDR) family.</text>
</comment>
<dbReference type="InterPro" id="IPR002347">
    <property type="entry name" value="SDR_fam"/>
</dbReference>
<dbReference type="PANTHER" id="PTHR43477:SF1">
    <property type="entry name" value="DIHYDROANTICAPSIN 7-DEHYDROGENASE"/>
    <property type="match status" value="1"/>
</dbReference>
<dbReference type="AlphaFoldDB" id="A0A919B2Y0"/>
<dbReference type="CDD" id="cd05233">
    <property type="entry name" value="SDR_c"/>
    <property type="match status" value="1"/>
</dbReference>
<evidence type="ECO:0000313" key="5">
    <source>
        <dbReference type="Proteomes" id="UP000638313"/>
    </source>
</evidence>
<dbReference type="PRINTS" id="PR00080">
    <property type="entry name" value="SDRFAMILY"/>
</dbReference>
<dbReference type="Proteomes" id="UP000638313">
    <property type="component" value="Unassembled WGS sequence"/>
</dbReference>
<dbReference type="InterPro" id="IPR051122">
    <property type="entry name" value="SDR_DHRS6-like"/>
</dbReference>
<keyword evidence="2" id="KW-0560">Oxidoreductase</keyword>
<organism evidence="4 5">
    <name type="scientific">Streptomyces mashuensis</name>
    <dbReference type="NCBI Taxonomy" id="33904"/>
    <lineage>
        <taxon>Bacteria</taxon>
        <taxon>Bacillati</taxon>
        <taxon>Actinomycetota</taxon>
        <taxon>Actinomycetes</taxon>
        <taxon>Kitasatosporales</taxon>
        <taxon>Streptomycetaceae</taxon>
        <taxon>Streptomyces</taxon>
    </lineage>
</organism>
<sequence length="271" mass="28169">MNSNEQQNKQNNEQNAQQYAGKKAVVIGGTIGMGLAIARRLVAGGAEVLLTGRNEKNLAAAQAEFGPAVHVVRSDAADMGDIAALGGTVGKVLGHVDHLFVNAGVSELGPVSEVTEESYDFQFSVNTKGAFFTVQRLLPLLREGGSIVFTTSVADVMGYPGMAVYSGTKAALWSFAQVLASELVGRGIRVNAVSPGFIDTPTMGVAGLSPEEQDHFRAIGDATTPMRRHGSADEVARAALFLAVDATFTTGVKLAVDGGLAQHVMVPAEAA</sequence>
<dbReference type="EMBL" id="BNBD01000005">
    <property type="protein sequence ID" value="GHF45803.1"/>
    <property type="molecule type" value="Genomic_DNA"/>
</dbReference>
<name>A0A919B2Y0_9ACTN</name>
<proteinExistence type="inferred from homology"/>
<dbReference type="SMART" id="SM00822">
    <property type="entry name" value="PKS_KR"/>
    <property type="match status" value="1"/>
</dbReference>
<evidence type="ECO:0000256" key="2">
    <source>
        <dbReference type="ARBA" id="ARBA00023002"/>
    </source>
</evidence>
<dbReference type="Gene3D" id="3.40.50.720">
    <property type="entry name" value="NAD(P)-binding Rossmann-like Domain"/>
    <property type="match status" value="1"/>
</dbReference>